<comment type="caution">
    <text evidence="8">Lacks conserved residue(s) required for the propagation of feature annotation.</text>
</comment>
<evidence type="ECO:0000259" key="11">
    <source>
        <dbReference type="PROSITE" id="PS50110"/>
    </source>
</evidence>
<evidence type="ECO:0008006" key="15">
    <source>
        <dbReference type="Google" id="ProtNLM"/>
    </source>
</evidence>
<dbReference type="PANTHER" id="PTHR43874:SF1">
    <property type="entry name" value="TWO-COMPONENT RESPONSE REGULATOR-LIKE APRR1"/>
    <property type="match status" value="1"/>
</dbReference>
<sequence>MEKNETVRTGDGFIDRSKVRILLCDNDAKSSEEVFTLLCKCSYQVISVRSPRQVIDALNAEGPHIDLILSEVDLPMSKGFKMLKYIMKDEQLQRIPVIMMSSQDEVSIVIKCLKFGAADYLVKPLRTNELLNLWTHMWRRRRMAPRISGSLGLHVNEVILVPLFDLGLAEKNILSYDFNLVVSEPSDPNTNSTTLLSADTDDKSRKCINPEMCPSTMLQEEARYKVEKQILLNTSGRRGKGGRGEVATLLMGFESATYNVKGRVLTNFIPSTDAAPVETAVVVPFEHQPDAPGTDDQRTGEISLFPKKSELKIGESSAFFTYVKSSLLKSNGHSPTSIHGSVPQQLGIEEKTSLGGHEHIDTNIQVTRDVESHLQGDGYPKSNNIPKSLSIERSCTPPLSQEFPHHRNSKMEEFSQVHMHLKNEAQHGVSSFHAHTPYPYYISGVMNQVMIPSTQIYHESLQHLHNHANSAMLPQYNYMPRYPHMHGISSYPFYPIGMCFQPGQLPVAHPWHSFGSSSSAEIKVSKVDLRETALMKFRQKRKERCFDKKIRYINRKQLAEQRPRLRGQFVRKANGVNVDVNGKPSSAGNDDVEEEEEEEVQIEYLDSSHEDDL</sequence>
<dbReference type="Gene3D" id="3.40.50.2300">
    <property type="match status" value="1"/>
</dbReference>
<evidence type="ECO:0000256" key="8">
    <source>
        <dbReference type="PROSITE-ProRule" id="PRU00169"/>
    </source>
</evidence>
<dbReference type="OrthoDB" id="60033at2759"/>
<evidence type="ECO:0000256" key="6">
    <source>
        <dbReference type="ARBA" id="ARBA00023163"/>
    </source>
</evidence>
<dbReference type="Pfam" id="PF00072">
    <property type="entry name" value="Response_reg"/>
    <property type="match status" value="1"/>
</dbReference>
<evidence type="ECO:0000256" key="10">
    <source>
        <dbReference type="SAM" id="MobiDB-lite"/>
    </source>
</evidence>
<evidence type="ECO:0000256" key="2">
    <source>
        <dbReference type="ARBA" id="ARBA00010330"/>
    </source>
</evidence>
<dbReference type="Proteomes" id="UP000824120">
    <property type="component" value="Chromosome 6"/>
</dbReference>
<dbReference type="EMBL" id="JACXVP010000006">
    <property type="protein sequence ID" value="KAG5602290.1"/>
    <property type="molecule type" value="Genomic_DNA"/>
</dbReference>
<keyword evidence="6" id="KW-0804">Transcription</keyword>
<evidence type="ECO:0000256" key="5">
    <source>
        <dbReference type="ARBA" id="ARBA00023108"/>
    </source>
</evidence>
<evidence type="ECO:0000256" key="7">
    <source>
        <dbReference type="ARBA" id="ARBA00023242"/>
    </source>
</evidence>
<dbReference type="Pfam" id="PF06203">
    <property type="entry name" value="CCT"/>
    <property type="match status" value="1"/>
</dbReference>
<evidence type="ECO:0000259" key="12">
    <source>
        <dbReference type="PROSITE" id="PS51017"/>
    </source>
</evidence>
<feature type="domain" description="Response regulatory" evidence="11">
    <location>
        <begin position="20"/>
        <end position="138"/>
    </location>
</feature>
<evidence type="ECO:0000313" key="13">
    <source>
        <dbReference type="EMBL" id="KAG5602290.1"/>
    </source>
</evidence>
<keyword evidence="3" id="KW-0902">Two-component regulatory system</keyword>
<keyword evidence="4" id="KW-0805">Transcription regulation</keyword>
<dbReference type="GO" id="GO:0048511">
    <property type="term" value="P:rhythmic process"/>
    <property type="evidence" value="ECO:0007669"/>
    <property type="project" value="UniProtKB-KW"/>
</dbReference>
<accession>A0A9J5YP95</accession>
<dbReference type="InterPro" id="IPR011006">
    <property type="entry name" value="CheY-like_superfamily"/>
</dbReference>
<dbReference type="GO" id="GO:0000160">
    <property type="term" value="P:phosphorelay signal transduction system"/>
    <property type="evidence" value="ECO:0007669"/>
    <property type="project" value="UniProtKB-KW"/>
</dbReference>
<dbReference type="InterPro" id="IPR001789">
    <property type="entry name" value="Sig_transdc_resp-reg_receiver"/>
</dbReference>
<feature type="domain" description="CCT" evidence="12">
    <location>
        <begin position="530"/>
        <end position="572"/>
    </location>
</feature>
<comment type="similarity">
    <text evidence="2">Belongs to the ARR-like family.</text>
</comment>
<dbReference type="GO" id="GO:0005634">
    <property type="term" value="C:nucleus"/>
    <property type="evidence" value="ECO:0007669"/>
    <property type="project" value="UniProtKB-SubCell"/>
</dbReference>
<feature type="region of interest" description="Disordered" evidence="10">
    <location>
        <begin position="576"/>
        <end position="613"/>
    </location>
</feature>
<evidence type="ECO:0000256" key="9">
    <source>
        <dbReference type="PROSITE-ProRule" id="PRU00357"/>
    </source>
</evidence>
<evidence type="ECO:0000256" key="4">
    <source>
        <dbReference type="ARBA" id="ARBA00023015"/>
    </source>
</evidence>
<keyword evidence="7 9" id="KW-0539">Nucleus</keyword>
<evidence type="ECO:0000256" key="3">
    <source>
        <dbReference type="ARBA" id="ARBA00023012"/>
    </source>
</evidence>
<dbReference type="GO" id="GO:0009736">
    <property type="term" value="P:cytokinin-activated signaling pathway"/>
    <property type="evidence" value="ECO:0007669"/>
    <property type="project" value="InterPro"/>
</dbReference>
<keyword evidence="5" id="KW-0090">Biological rhythms</keyword>
<protein>
    <recommendedName>
        <fullName evidence="15">Two-component response regulator-like APRR1</fullName>
    </recommendedName>
</protein>
<feature type="compositionally biased region" description="Acidic residues" evidence="10">
    <location>
        <begin position="590"/>
        <end position="601"/>
    </location>
</feature>
<dbReference type="InterPro" id="IPR045279">
    <property type="entry name" value="ARR-like"/>
</dbReference>
<reference evidence="13 14" key="1">
    <citation type="submission" date="2020-09" db="EMBL/GenBank/DDBJ databases">
        <title>De no assembly of potato wild relative species, Solanum commersonii.</title>
        <authorList>
            <person name="Cho K."/>
        </authorList>
    </citation>
    <scope>NUCLEOTIDE SEQUENCE [LARGE SCALE GENOMIC DNA]</scope>
    <source>
        <strain evidence="13">LZ3.2</strain>
        <tissue evidence="13">Leaf</tissue>
    </source>
</reference>
<gene>
    <name evidence="13" type="ORF">H5410_033660</name>
</gene>
<proteinExistence type="inferred from homology"/>
<comment type="subcellular location">
    <subcellularLocation>
        <location evidence="1 9">Nucleus</location>
    </subcellularLocation>
</comment>
<dbReference type="SUPFAM" id="SSF52172">
    <property type="entry name" value="CheY-like"/>
    <property type="match status" value="1"/>
</dbReference>
<dbReference type="SMART" id="SM00448">
    <property type="entry name" value="REC"/>
    <property type="match status" value="1"/>
</dbReference>
<comment type="caution">
    <text evidence="13">The sequence shown here is derived from an EMBL/GenBank/DDBJ whole genome shotgun (WGS) entry which is preliminary data.</text>
</comment>
<evidence type="ECO:0000256" key="1">
    <source>
        <dbReference type="ARBA" id="ARBA00004123"/>
    </source>
</evidence>
<dbReference type="PROSITE" id="PS50110">
    <property type="entry name" value="RESPONSE_REGULATORY"/>
    <property type="match status" value="1"/>
</dbReference>
<evidence type="ECO:0000313" key="14">
    <source>
        <dbReference type="Proteomes" id="UP000824120"/>
    </source>
</evidence>
<dbReference type="InterPro" id="IPR010402">
    <property type="entry name" value="CCT_domain"/>
</dbReference>
<dbReference type="PANTHER" id="PTHR43874">
    <property type="entry name" value="TWO-COMPONENT RESPONSE REGULATOR"/>
    <property type="match status" value="1"/>
</dbReference>
<keyword evidence="14" id="KW-1185">Reference proteome</keyword>
<dbReference type="PROSITE" id="PS51017">
    <property type="entry name" value="CCT"/>
    <property type="match status" value="1"/>
</dbReference>
<organism evidence="13 14">
    <name type="scientific">Solanum commersonii</name>
    <name type="common">Commerson's wild potato</name>
    <name type="synonym">Commerson's nightshade</name>
    <dbReference type="NCBI Taxonomy" id="4109"/>
    <lineage>
        <taxon>Eukaryota</taxon>
        <taxon>Viridiplantae</taxon>
        <taxon>Streptophyta</taxon>
        <taxon>Embryophyta</taxon>
        <taxon>Tracheophyta</taxon>
        <taxon>Spermatophyta</taxon>
        <taxon>Magnoliopsida</taxon>
        <taxon>eudicotyledons</taxon>
        <taxon>Gunneridae</taxon>
        <taxon>Pentapetalae</taxon>
        <taxon>asterids</taxon>
        <taxon>lamiids</taxon>
        <taxon>Solanales</taxon>
        <taxon>Solanaceae</taxon>
        <taxon>Solanoideae</taxon>
        <taxon>Solaneae</taxon>
        <taxon>Solanum</taxon>
    </lineage>
</organism>
<name>A0A9J5YP95_SOLCO</name>
<dbReference type="AlphaFoldDB" id="A0A9J5YP95"/>